<evidence type="ECO:0000256" key="3">
    <source>
        <dbReference type="ARBA" id="ARBA00022801"/>
    </source>
</evidence>
<evidence type="ECO:0000313" key="7">
    <source>
        <dbReference type="EMBL" id="QNN49705.1"/>
    </source>
</evidence>
<dbReference type="AlphaFoldDB" id="A0A7G9R280"/>
<keyword evidence="8" id="KW-1185">Reference proteome</keyword>
<feature type="domain" description="NlpC/P60" evidence="6">
    <location>
        <begin position="158"/>
        <end position="270"/>
    </location>
</feature>
<dbReference type="InterPro" id="IPR038765">
    <property type="entry name" value="Papain-like_cys_pep_sf"/>
</dbReference>
<dbReference type="Gene3D" id="3.90.1720.10">
    <property type="entry name" value="endopeptidase domain like (from Nostoc punctiforme)"/>
    <property type="match status" value="1"/>
</dbReference>
<dbReference type="Pfam" id="PF00877">
    <property type="entry name" value="NLPC_P60"/>
    <property type="match status" value="1"/>
</dbReference>
<keyword evidence="2" id="KW-0645">Protease</keyword>
<dbReference type="GO" id="GO:0008234">
    <property type="term" value="F:cysteine-type peptidase activity"/>
    <property type="evidence" value="ECO:0007669"/>
    <property type="project" value="UniProtKB-KW"/>
</dbReference>
<dbReference type="Proteomes" id="UP000515976">
    <property type="component" value="Chromosome"/>
</dbReference>
<dbReference type="PANTHER" id="PTHR47053:SF1">
    <property type="entry name" value="MUREIN DD-ENDOPEPTIDASE MEPH-RELATED"/>
    <property type="match status" value="1"/>
</dbReference>
<reference evidence="7 8" key="1">
    <citation type="submission" date="2020-08" db="EMBL/GenBank/DDBJ databases">
        <title>Genome sequence of Phycicoccus endophyticus JCM 31784T.</title>
        <authorList>
            <person name="Hyun D.-W."/>
            <person name="Bae J.-W."/>
        </authorList>
    </citation>
    <scope>NUCLEOTIDE SEQUENCE [LARGE SCALE GENOMIC DNA]</scope>
    <source>
        <strain evidence="7 8">JCM 31784</strain>
    </source>
</reference>
<dbReference type="SUPFAM" id="SSF54001">
    <property type="entry name" value="Cysteine proteinases"/>
    <property type="match status" value="1"/>
</dbReference>
<dbReference type="PROSITE" id="PS51935">
    <property type="entry name" value="NLPC_P60"/>
    <property type="match status" value="1"/>
</dbReference>
<evidence type="ECO:0000259" key="6">
    <source>
        <dbReference type="PROSITE" id="PS51935"/>
    </source>
</evidence>
<comment type="similarity">
    <text evidence="1">Belongs to the peptidase C40 family.</text>
</comment>
<dbReference type="InterPro" id="IPR000064">
    <property type="entry name" value="NLP_P60_dom"/>
</dbReference>
<dbReference type="GO" id="GO:0006508">
    <property type="term" value="P:proteolysis"/>
    <property type="evidence" value="ECO:0007669"/>
    <property type="project" value="UniProtKB-KW"/>
</dbReference>
<accession>A0A7G9R280</accession>
<gene>
    <name evidence="7" type="ORF">H9L10_00890</name>
</gene>
<evidence type="ECO:0000256" key="1">
    <source>
        <dbReference type="ARBA" id="ARBA00007074"/>
    </source>
</evidence>
<dbReference type="PANTHER" id="PTHR47053">
    <property type="entry name" value="MUREIN DD-ENDOPEPTIDASE MEPH-RELATED"/>
    <property type="match status" value="1"/>
</dbReference>
<dbReference type="KEGG" id="pei:H9L10_00890"/>
<keyword evidence="3" id="KW-0378">Hydrolase</keyword>
<evidence type="ECO:0000313" key="8">
    <source>
        <dbReference type="Proteomes" id="UP000515976"/>
    </source>
</evidence>
<evidence type="ECO:0000256" key="4">
    <source>
        <dbReference type="ARBA" id="ARBA00022807"/>
    </source>
</evidence>
<name>A0A7G9R280_9MICO</name>
<dbReference type="EMBL" id="CP060712">
    <property type="protein sequence ID" value="QNN49705.1"/>
    <property type="molecule type" value="Genomic_DNA"/>
</dbReference>
<evidence type="ECO:0000256" key="2">
    <source>
        <dbReference type="ARBA" id="ARBA00022670"/>
    </source>
</evidence>
<keyword evidence="4" id="KW-0788">Thiol protease</keyword>
<protein>
    <submittedName>
        <fullName evidence="7">C40 family peptidase</fullName>
    </submittedName>
</protein>
<feature type="region of interest" description="Disordered" evidence="5">
    <location>
        <begin position="128"/>
        <end position="156"/>
    </location>
</feature>
<organism evidence="7 8">
    <name type="scientific">Phycicoccus endophyticus</name>
    <dbReference type="NCBI Taxonomy" id="1690220"/>
    <lineage>
        <taxon>Bacteria</taxon>
        <taxon>Bacillati</taxon>
        <taxon>Actinomycetota</taxon>
        <taxon>Actinomycetes</taxon>
        <taxon>Micrococcales</taxon>
        <taxon>Intrasporangiaceae</taxon>
        <taxon>Phycicoccus</taxon>
    </lineage>
</organism>
<evidence type="ECO:0000256" key="5">
    <source>
        <dbReference type="SAM" id="MobiDB-lite"/>
    </source>
</evidence>
<dbReference type="InterPro" id="IPR051202">
    <property type="entry name" value="Peptidase_C40"/>
</dbReference>
<dbReference type="RefSeq" id="WP_166101644.1">
    <property type="nucleotide sequence ID" value="NZ_BMMY01000004.1"/>
</dbReference>
<sequence length="270" mass="27076">MSEHTRAGRHRHGARYNPVAELSSIVRTAGETGARVSAVLAASGGLVATFALPAQAAVRSSASPTTSAASAAPSAGHRAFSAAPAVVAPEAAAPVSAAPAVGVSGVEAVAKPEPEPEPVVQAVAERTVTTASRSTELEAPATETTTEAPAVETPAPVAPSASGVVNIARQYIGIAYSYGGTSPSTGFDCSGFTQYVFGQAGVSLPRTASEQQAAATPVSSPQPGDLVFFGSPAWHVGIYVGNGMMIDSPRPGKSVQERAIFSGVSGYGRF</sequence>
<feature type="compositionally biased region" description="Low complexity" evidence="5">
    <location>
        <begin position="137"/>
        <end position="156"/>
    </location>
</feature>
<proteinExistence type="inferred from homology"/>